<feature type="compositionally biased region" description="Pro residues" evidence="1">
    <location>
        <begin position="133"/>
        <end position="152"/>
    </location>
</feature>
<feature type="transmembrane region" description="Helical" evidence="2">
    <location>
        <begin position="30"/>
        <end position="48"/>
    </location>
</feature>
<evidence type="ECO:0000256" key="1">
    <source>
        <dbReference type="SAM" id="MobiDB-lite"/>
    </source>
</evidence>
<keyword evidence="2" id="KW-0472">Membrane</keyword>
<feature type="transmembrane region" description="Helical" evidence="2">
    <location>
        <begin position="54"/>
        <end position="71"/>
    </location>
</feature>
<feature type="compositionally biased region" description="Basic and acidic residues" evidence="1">
    <location>
        <begin position="100"/>
        <end position="114"/>
    </location>
</feature>
<gene>
    <name evidence="3" type="ordered locus">FraEuI1c_4804</name>
</gene>
<keyword evidence="2" id="KW-0812">Transmembrane</keyword>
<keyword evidence="4" id="KW-1185">Reference proteome</keyword>
<dbReference type="eggNOG" id="ENOG5033AAH">
    <property type="taxonomic scope" value="Bacteria"/>
</dbReference>
<dbReference type="STRING" id="298654.FraEuI1c_4804"/>
<dbReference type="InParanoid" id="E3J0M5"/>
<sequence length="170" mass="18700">MRTWRRRQPVLITSAADPRHVDIRRREGQYLFWMAVRVLCFVLAVLLFHGWARFVAIAAALVIPWVAVVVANGGPAPSRRRPAGYADAAQPLGGGARPLESGRHPVVDADDPRAEPGPGQPPEPPVEDDLTGPWPPGDRPPFAPPYVPPPPRGEVGFFGPRRPPRADRRR</sequence>
<reference evidence="3 4" key="1">
    <citation type="submission" date="2010-10" db="EMBL/GenBank/DDBJ databases">
        <title>Complete sequence of Frankia sp. EuI1c.</title>
        <authorList>
            <consortium name="US DOE Joint Genome Institute"/>
            <person name="Lucas S."/>
            <person name="Copeland A."/>
            <person name="Lapidus A."/>
            <person name="Cheng J.-F."/>
            <person name="Bruce D."/>
            <person name="Goodwin L."/>
            <person name="Pitluck S."/>
            <person name="Chertkov O."/>
            <person name="Detter J.C."/>
            <person name="Han C."/>
            <person name="Tapia R."/>
            <person name="Land M."/>
            <person name="Hauser L."/>
            <person name="Jeffries C."/>
            <person name="Kyrpides N."/>
            <person name="Ivanova N."/>
            <person name="Mikhailova N."/>
            <person name="Beauchemin N."/>
            <person name="Sen A."/>
            <person name="Sur S.A."/>
            <person name="Gtari M."/>
            <person name="Wall L."/>
            <person name="Tisa L."/>
            <person name="Woyke T."/>
        </authorList>
    </citation>
    <scope>NUCLEOTIDE SEQUENCE [LARGE SCALE GENOMIC DNA]</scope>
    <source>
        <strain evidence="4">DSM 45817 / CECT 9037 / EuI1c</strain>
    </source>
</reference>
<dbReference type="InterPro" id="IPR021449">
    <property type="entry name" value="DUF3099"/>
</dbReference>
<keyword evidence="2" id="KW-1133">Transmembrane helix</keyword>
<dbReference type="EMBL" id="CP002299">
    <property type="protein sequence ID" value="ADP82794.1"/>
    <property type="molecule type" value="Genomic_DNA"/>
</dbReference>
<dbReference type="HOGENOM" id="CLU_120892_0_0_11"/>
<dbReference type="AlphaFoldDB" id="E3J0M5"/>
<feature type="region of interest" description="Disordered" evidence="1">
    <location>
        <begin position="75"/>
        <end position="170"/>
    </location>
</feature>
<evidence type="ECO:0000313" key="3">
    <source>
        <dbReference type="EMBL" id="ADP82794.1"/>
    </source>
</evidence>
<evidence type="ECO:0000256" key="2">
    <source>
        <dbReference type="SAM" id="Phobius"/>
    </source>
</evidence>
<organism evidence="3 4">
    <name type="scientific">Pseudofrankia inefficax (strain DSM 45817 / CECT 9037 / DDB 130130 / EuI1c)</name>
    <name type="common">Frankia inefficax</name>
    <dbReference type="NCBI Taxonomy" id="298654"/>
    <lineage>
        <taxon>Bacteria</taxon>
        <taxon>Bacillati</taxon>
        <taxon>Actinomycetota</taxon>
        <taxon>Actinomycetes</taxon>
        <taxon>Frankiales</taxon>
        <taxon>Frankiaceae</taxon>
        <taxon>Pseudofrankia</taxon>
    </lineage>
</organism>
<proteinExistence type="predicted"/>
<dbReference type="Pfam" id="PF11298">
    <property type="entry name" value="DUF3099"/>
    <property type="match status" value="1"/>
</dbReference>
<accession>E3J0M5</accession>
<protein>
    <recommendedName>
        <fullName evidence="5">DUF3099 domain-containing protein</fullName>
    </recommendedName>
</protein>
<evidence type="ECO:0008006" key="5">
    <source>
        <dbReference type="Google" id="ProtNLM"/>
    </source>
</evidence>
<dbReference type="Proteomes" id="UP000002484">
    <property type="component" value="Chromosome"/>
</dbReference>
<name>E3J0M5_PSEI1</name>
<dbReference type="KEGG" id="fri:FraEuI1c_4804"/>
<evidence type="ECO:0000313" key="4">
    <source>
        <dbReference type="Proteomes" id="UP000002484"/>
    </source>
</evidence>
<dbReference type="RefSeq" id="WP_013425912.1">
    <property type="nucleotide sequence ID" value="NC_014666.1"/>
</dbReference>